<evidence type="ECO:0000313" key="2">
    <source>
        <dbReference type="EMBL" id="AEH23148.1"/>
    </source>
</evidence>
<dbReference type="KEGG" id="top:TOPB45_1055"/>
<organism evidence="2 3">
    <name type="scientific">Thermodesulfobacterium geofontis (strain OPF15)</name>
    <dbReference type="NCBI Taxonomy" id="795359"/>
    <lineage>
        <taxon>Bacteria</taxon>
        <taxon>Pseudomonadati</taxon>
        <taxon>Thermodesulfobacteriota</taxon>
        <taxon>Thermodesulfobacteria</taxon>
        <taxon>Thermodesulfobacteriales</taxon>
        <taxon>Thermodesulfobacteriaceae</taxon>
        <taxon>Thermodesulfobacterium</taxon>
    </lineage>
</organism>
<dbReference type="PATRIC" id="fig|795359.3.peg.1065"/>
<dbReference type="GO" id="GO:0003676">
    <property type="term" value="F:nucleic acid binding"/>
    <property type="evidence" value="ECO:0007669"/>
    <property type="project" value="InterPro"/>
</dbReference>
<name>F8C605_THEGP</name>
<keyword evidence="3" id="KW-1185">Reference proteome</keyword>
<dbReference type="OrthoDB" id="9798761at2"/>
<dbReference type="InterPro" id="IPR048301">
    <property type="entry name" value="NucS_C"/>
</dbReference>
<dbReference type="Gene3D" id="3.40.1350.10">
    <property type="match status" value="1"/>
</dbReference>
<accession>F8C605</accession>
<dbReference type="HOGENOM" id="CLU_847117_0_0_0"/>
<dbReference type="eggNOG" id="COG1637">
    <property type="taxonomic scope" value="Bacteria"/>
</dbReference>
<reference evidence="2 3" key="1">
    <citation type="journal article" date="2013" name="Genome Announc.">
        <title>Complete genome sequence of the hyperthermophilic sulfate-reducing bacterium Thermodesulfobacterium geofontis OPF15T.</title>
        <authorList>
            <person name="Elkins J.G."/>
            <person name="Hamilton-Brehm S.D."/>
            <person name="Lucas S."/>
            <person name="Han J."/>
            <person name="Lapidus A."/>
            <person name="Cheng J.F."/>
            <person name="Goodwin L.A."/>
            <person name="Pitluck S."/>
            <person name="Peters L."/>
            <person name="Mikhailova N."/>
            <person name="Davenport K.W."/>
            <person name="Detter J.C."/>
            <person name="Han C.S."/>
            <person name="Tapia R."/>
            <person name="Land M.L."/>
            <person name="Hauser L."/>
            <person name="Kyrpides N.C."/>
            <person name="Ivanova N.N."/>
            <person name="Pagani I."/>
            <person name="Bruce D."/>
            <person name="Woyke T."/>
            <person name="Cottingham R.W."/>
        </authorList>
    </citation>
    <scope>NUCLEOTIDE SEQUENCE [LARGE SCALE GENOMIC DNA]</scope>
    <source>
        <strain evidence="2 3">OPF15</strain>
    </source>
</reference>
<evidence type="ECO:0000313" key="3">
    <source>
        <dbReference type="Proteomes" id="UP000006583"/>
    </source>
</evidence>
<dbReference type="Proteomes" id="UP000006583">
    <property type="component" value="Chromosome"/>
</dbReference>
<dbReference type="EMBL" id="CP002829">
    <property type="protein sequence ID" value="AEH23148.1"/>
    <property type="molecule type" value="Genomic_DNA"/>
</dbReference>
<gene>
    <name evidence="2" type="ordered locus">TOPB45_1055</name>
</gene>
<feature type="domain" description="Endonuclease NucS C-terminal" evidence="1">
    <location>
        <begin position="29"/>
        <end position="98"/>
    </location>
</feature>
<dbReference type="RefSeq" id="WP_013909846.1">
    <property type="nucleotide sequence ID" value="NC_015682.1"/>
</dbReference>
<dbReference type="GO" id="GO:0004519">
    <property type="term" value="F:endonuclease activity"/>
    <property type="evidence" value="ECO:0007669"/>
    <property type="project" value="InterPro"/>
</dbReference>
<dbReference type="Pfam" id="PF01939">
    <property type="entry name" value="NucS_C"/>
    <property type="match status" value="1"/>
</dbReference>
<sequence>MATEIKVWQIINETLEPIETSMVEEKRLEKDLENWIKTHPEILGENILVIEEQVSTSEGFIDFLGIDKETGDLIIIELKRDRLGRDALAQAIDYASEVASWTEDDINERINKKLKDLIIDENLNLEDSNINLNQNQKILLVGFSMEDRLQRMIDWLSEKYGMSINAVLLKYVKTKNGEELIARTMVIPEEIEKERAEKQRGQIKIQLSDEPGNYNIDELKKLLLKYLSEDRPVPKRIRTILLPLCLEHPIVTRNMIKEELLKRGEAEDETSAGKIITTISREIGIEKRDYLRQILRYDKISEHQKENYRISEEYKQLVKEILSELNKE</sequence>
<evidence type="ECO:0000259" key="1">
    <source>
        <dbReference type="Pfam" id="PF01939"/>
    </source>
</evidence>
<dbReference type="STRING" id="795359.TOPB45_1055"/>
<proteinExistence type="predicted"/>
<dbReference type="InterPro" id="IPR011856">
    <property type="entry name" value="tRNA_endonuc-like_dom_sf"/>
</dbReference>
<protein>
    <recommendedName>
        <fullName evidence="1">Endonuclease NucS C-terminal domain-containing protein</fullName>
    </recommendedName>
</protein>
<dbReference type="AlphaFoldDB" id="F8C605"/>